<feature type="domain" description="GGDEF" evidence="2">
    <location>
        <begin position="90"/>
        <end position="213"/>
    </location>
</feature>
<dbReference type="EMBL" id="VNHS01000014">
    <property type="protein sequence ID" value="TYP69573.1"/>
    <property type="molecule type" value="Genomic_DNA"/>
</dbReference>
<dbReference type="InterPro" id="IPR052163">
    <property type="entry name" value="DGC-Regulatory_Protein"/>
</dbReference>
<keyword evidence="4" id="KW-1185">Reference proteome</keyword>
<accession>A0A5S5BVE3</accession>
<dbReference type="OrthoDB" id="9759607at2"/>
<dbReference type="CDD" id="cd01949">
    <property type="entry name" value="GGDEF"/>
    <property type="match status" value="1"/>
</dbReference>
<protein>
    <submittedName>
        <fullName evidence="3">Diguanylate cyclase (GGDEF)-like protein</fullName>
    </submittedName>
</protein>
<keyword evidence="1" id="KW-0812">Transmembrane</keyword>
<evidence type="ECO:0000313" key="4">
    <source>
        <dbReference type="Proteomes" id="UP000323257"/>
    </source>
</evidence>
<comment type="caution">
    <text evidence="3">The sequence shown here is derived from an EMBL/GenBank/DDBJ whole genome shotgun (WGS) entry which is preliminary data.</text>
</comment>
<dbReference type="RefSeq" id="WP_148932960.1">
    <property type="nucleotide sequence ID" value="NZ_VNHS01000014.1"/>
</dbReference>
<dbReference type="PANTHER" id="PTHR46663:SF2">
    <property type="entry name" value="GGDEF DOMAIN-CONTAINING PROTEIN"/>
    <property type="match status" value="1"/>
</dbReference>
<organism evidence="3 4">
    <name type="scientific">Paenibacillus methanolicus</name>
    <dbReference type="NCBI Taxonomy" id="582686"/>
    <lineage>
        <taxon>Bacteria</taxon>
        <taxon>Bacillati</taxon>
        <taxon>Bacillota</taxon>
        <taxon>Bacilli</taxon>
        <taxon>Bacillales</taxon>
        <taxon>Paenibacillaceae</taxon>
        <taxon>Paenibacillus</taxon>
    </lineage>
</organism>
<gene>
    <name evidence="3" type="ORF">BCM02_11489</name>
</gene>
<dbReference type="AlphaFoldDB" id="A0A5S5BVE3"/>
<proteinExistence type="predicted"/>
<feature type="transmembrane region" description="Helical" evidence="1">
    <location>
        <begin position="37"/>
        <end position="53"/>
    </location>
</feature>
<dbReference type="InterPro" id="IPR043128">
    <property type="entry name" value="Rev_trsase/Diguanyl_cyclase"/>
</dbReference>
<evidence type="ECO:0000313" key="3">
    <source>
        <dbReference type="EMBL" id="TYP69573.1"/>
    </source>
</evidence>
<dbReference type="Pfam" id="PF00990">
    <property type="entry name" value="GGDEF"/>
    <property type="match status" value="1"/>
</dbReference>
<keyword evidence="1" id="KW-0472">Membrane</keyword>
<sequence length="213" mass="23904">MKYTGRIIALSTVLSVHTLYMVYYYFRDGSVDILDLLGYPLFCVLALLAGLQYDRAVYYSDKDVLTNLYNRRFLIKAFEKAKSLASRMNTSLFLLVIDCDNFKEINDRDGHAKGDRVLAAIGEVLVASTRGSDLVARWGGDEFVVVGHHKDDQGLQAILARLENQLTEVSKQMGVRIQVSIGSALYPRDGGDLYDLMKVADANMYASKRARKD</sequence>
<reference evidence="3 4" key="1">
    <citation type="submission" date="2019-07" db="EMBL/GenBank/DDBJ databases">
        <title>Genomic Encyclopedia of Type Strains, Phase III (KMG-III): the genomes of soil and plant-associated and newly described type strains.</title>
        <authorList>
            <person name="Whitman W."/>
        </authorList>
    </citation>
    <scope>NUCLEOTIDE SEQUENCE [LARGE SCALE GENOMIC DNA]</scope>
    <source>
        <strain evidence="3 4">BL24</strain>
    </source>
</reference>
<dbReference type="PANTHER" id="PTHR46663">
    <property type="entry name" value="DIGUANYLATE CYCLASE DGCT-RELATED"/>
    <property type="match status" value="1"/>
</dbReference>
<dbReference type="Gene3D" id="3.30.70.270">
    <property type="match status" value="1"/>
</dbReference>
<dbReference type="InterPro" id="IPR000160">
    <property type="entry name" value="GGDEF_dom"/>
</dbReference>
<dbReference type="InterPro" id="IPR029787">
    <property type="entry name" value="Nucleotide_cyclase"/>
</dbReference>
<evidence type="ECO:0000259" key="2">
    <source>
        <dbReference type="PROSITE" id="PS50887"/>
    </source>
</evidence>
<dbReference type="PROSITE" id="PS50887">
    <property type="entry name" value="GGDEF"/>
    <property type="match status" value="1"/>
</dbReference>
<evidence type="ECO:0000256" key="1">
    <source>
        <dbReference type="SAM" id="Phobius"/>
    </source>
</evidence>
<feature type="transmembrane region" description="Helical" evidence="1">
    <location>
        <begin position="7"/>
        <end position="25"/>
    </location>
</feature>
<dbReference type="SMART" id="SM00267">
    <property type="entry name" value="GGDEF"/>
    <property type="match status" value="1"/>
</dbReference>
<dbReference type="NCBIfam" id="TIGR00254">
    <property type="entry name" value="GGDEF"/>
    <property type="match status" value="1"/>
</dbReference>
<dbReference type="Proteomes" id="UP000323257">
    <property type="component" value="Unassembled WGS sequence"/>
</dbReference>
<name>A0A5S5BVE3_9BACL</name>
<dbReference type="SUPFAM" id="SSF55073">
    <property type="entry name" value="Nucleotide cyclase"/>
    <property type="match status" value="1"/>
</dbReference>
<keyword evidence="1" id="KW-1133">Transmembrane helix</keyword>